<feature type="non-terminal residue" evidence="2">
    <location>
        <position position="1"/>
    </location>
</feature>
<keyword evidence="3" id="KW-1185">Reference proteome</keyword>
<dbReference type="InterPro" id="IPR036236">
    <property type="entry name" value="Znf_C2H2_sf"/>
</dbReference>
<evidence type="ECO:0000256" key="1">
    <source>
        <dbReference type="SAM" id="MobiDB-lite"/>
    </source>
</evidence>
<feature type="compositionally biased region" description="Basic residues" evidence="1">
    <location>
        <begin position="139"/>
        <end position="154"/>
    </location>
</feature>
<name>A0AAD3RJU2_LATJO</name>
<protein>
    <submittedName>
        <fullName evidence="2">Transcription factor IIIA-like protein</fullName>
    </submittedName>
</protein>
<dbReference type="SUPFAM" id="SSF57667">
    <property type="entry name" value="beta-beta-alpha zinc fingers"/>
    <property type="match status" value="1"/>
</dbReference>
<feature type="region of interest" description="Disordered" evidence="1">
    <location>
        <begin position="135"/>
        <end position="154"/>
    </location>
</feature>
<organism evidence="2 3">
    <name type="scientific">Lates japonicus</name>
    <name type="common">Japanese lates</name>
    <dbReference type="NCBI Taxonomy" id="270547"/>
    <lineage>
        <taxon>Eukaryota</taxon>
        <taxon>Metazoa</taxon>
        <taxon>Chordata</taxon>
        <taxon>Craniata</taxon>
        <taxon>Vertebrata</taxon>
        <taxon>Euteleostomi</taxon>
        <taxon>Actinopterygii</taxon>
        <taxon>Neopterygii</taxon>
        <taxon>Teleostei</taxon>
        <taxon>Neoteleostei</taxon>
        <taxon>Acanthomorphata</taxon>
        <taxon>Carangaria</taxon>
        <taxon>Carangaria incertae sedis</taxon>
        <taxon>Centropomidae</taxon>
        <taxon>Lates</taxon>
    </lineage>
</organism>
<comment type="caution">
    <text evidence="2">The sequence shown here is derived from an EMBL/GenBank/DDBJ whole genome shotgun (WGS) entry which is preliminary data.</text>
</comment>
<proteinExistence type="predicted"/>
<sequence length="154" mass="17094">MLENRGRHGLSHSGGVKFVRTVTAAPDAFTTNSNRQTHQPRLLAGAEEASKLKDMRRCTEVTLQGGEGCTFTGKTWTEHLKHRKEQHRIILKCDQCSKSHISLPTVSFGPSPAHMQAAEDSCHEAEPSATALFTTQRGGRQRKPRLKRSLASRH</sequence>
<reference evidence="2" key="1">
    <citation type="submission" date="2022-08" db="EMBL/GenBank/DDBJ databases">
        <title>Genome sequencing of akame (Lates japonicus).</title>
        <authorList>
            <person name="Hashiguchi Y."/>
            <person name="Takahashi H."/>
        </authorList>
    </citation>
    <scope>NUCLEOTIDE SEQUENCE</scope>
    <source>
        <strain evidence="2">Kochi</strain>
    </source>
</reference>
<dbReference type="AlphaFoldDB" id="A0AAD3RJU2"/>
<dbReference type="EMBL" id="BRZM01001420">
    <property type="protein sequence ID" value="GLD73154.1"/>
    <property type="molecule type" value="Genomic_DNA"/>
</dbReference>
<gene>
    <name evidence="2" type="ORF">AKAME5_002447900</name>
</gene>
<evidence type="ECO:0000313" key="2">
    <source>
        <dbReference type="EMBL" id="GLD73154.1"/>
    </source>
</evidence>
<evidence type="ECO:0000313" key="3">
    <source>
        <dbReference type="Proteomes" id="UP001279410"/>
    </source>
</evidence>
<dbReference type="Proteomes" id="UP001279410">
    <property type="component" value="Unassembled WGS sequence"/>
</dbReference>
<dbReference type="Gene3D" id="3.30.160.60">
    <property type="entry name" value="Classic Zinc Finger"/>
    <property type="match status" value="1"/>
</dbReference>
<accession>A0AAD3RJU2</accession>